<dbReference type="RefSeq" id="WP_409014412.1">
    <property type="nucleotide sequence ID" value="NZ_JAVDTI010000002.1"/>
</dbReference>
<dbReference type="Gene3D" id="3.10.180.10">
    <property type="entry name" value="2,3-Dihydroxybiphenyl 1,2-Dioxygenase, domain 1"/>
    <property type="match status" value="1"/>
</dbReference>
<organism evidence="2 3">
    <name type="scientific">Dyadobacter fermentans</name>
    <dbReference type="NCBI Taxonomy" id="94254"/>
    <lineage>
        <taxon>Bacteria</taxon>
        <taxon>Pseudomonadati</taxon>
        <taxon>Bacteroidota</taxon>
        <taxon>Cytophagia</taxon>
        <taxon>Cytophagales</taxon>
        <taxon>Spirosomataceae</taxon>
        <taxon>Dyadobacter</taxon>
    </lineage>
</organism>
<dbReference type="InterPro" id="IPR029068">
    <property type="entry name" value="Glyas_Bleomycin-R_OHBP_Dase"/>
</dbReference>
<dbReference type="InterPro" id="IPR004360">
    <property type="entry name" value="Glyas_Fos-R_dOase_dom"/>
</dbReference>
<reference evidence="2 3" key="1">
    <citation type="submission" date="2023-07" db="EMBL/GenBank/DDBJ databases">
        <title>Sorghum-associated microbial communities from plants grown in Nebraska, USA.</title>
        <authorList>
            <person name="Schachtman D."/>
        </authorList>
    </citation>
    <scope>NUCLEOTIDE SEQUENCE [LARGE SCALE GENOMIC DNA]</scope>
    <source>
        <strain evidence="2 3">BE57</strain>
    </source>
</reference>
<comment type="caution">
    <text evidence="2">The sequence shown here is derived from an EMBL/GenBank/DDBJ whole genome shotgun (WGS) entry which is preliminary data.</text>
</comment>
<name>A0ABU1QTZ9_9BACT</name>
<feature type="domain" description="VOC" evidence="1">
    <location>
        <begin position="1"/>
        <end position="63"/>
    </location>
</feature>
<accession>A0ABU1QTZ9</accession>
<dbReference type="EMBL" id="JAVDTI010000002">
    <property type="protein sequence ID" value="MDR6804592.1"/>
    <property type="molecule type" value="Genomic_DNA"/>
</dbReference>
<sequence>MCKGGQGNPGTWIWIGFDGDIYQLYEELKAKGVAIRQPPVRYDWAVELHVEDPDGHVLRFGTDPEAGAETESASI</sequence>
<protein>
    <submittedName>
        <fullName evidence="2">Lactoylglutathione lyase</fullName>
    </submittedName>
</protein>
<gene>
    <name evidence="2" type="ORF">J2W84_001638</name>
</gene>
<evidence type="ECO:0000313" key="3">
    <source>
        <dbReference type="Proteomes" id="UP001264980"/>
    </source>
</evidence>
<dbReference type="InterPro" id="IPR037523">
    <property type="entry name" value="VOC_core"/>
</dbReference>
<dbReference type="Proteomes" id="UP001264980">
    <property type="component" value="Unassembled WGS sequence"/>
</dbReference>
<evidence type="ECO:0000313" key="2">
    <source>
        <dbReference type="EMBL" id="MDR6804592.1"/>
    </source>
</evidence>
<dbReference type="GO" id="GO:0016829">
    <property type="term" value="F:lyase activity"/>
    <property type="evidence" value="ECO:0007669"/>
    <property type="project" value="UniProtKB-KW"/>
</dbReference>
<dbReference type="PROSITE" id="PS51819">
    <property type="entry name" value="VOC"/>
    <property type="match status" value="1"/>
</dbReference>
<evidence type="ECO:0000259" key="1">
    <source>
        <dbReference type="PROSITE" id="PS51819"/>
    </source>
</evidence>
<dbReference type="SUPFAM" id="SSF54593">
    <property type="entry name" value="Glyoxalase/Bleomycin resistance protein/Dihydroxybiphenyl dioxygenase"/>
    <property type="match status" value="1"/>
</dbReference>
<proteinExistence type="predicted"/>
<keyword evidence="2" id="KW-0456">Lyase</keyword>
<dbReference type="Pfam" id="PF00903">
    <property type="entry name" value="Glyoxalase"/>
    <property type="match status" value="1"/>
</dbReference>
<keyword evidence="3" id="KW-1185">Reference proteome</keyword>